<organism evidence="4 5">
    <name type="scientific">Heligmosomoides polygyrus</name>
    <name type="common">Parasitic roundworm</name>
    <dbReference type="NCBI Taxonomy" id="6339"/>
    <lineage>
        <taxon>Eukaryota</taxon>
        <taxon>Metazoa</taxon>
        <taxon>Ecdysozoa</taxon>
        <taxon>Nematoda</taxon>
        <taxon>Chromadorea</taxon>
        <taxon>Rhabditida</taxon>
        <taxon>Rhabditina</taxon>
        <taxon>Rhabditomorpha</taxon>
        <taxon>Strongyloidea</taxon>
        <taxon>Heligmosomidae</taxon>
        <taxon>Heligmosomoides</taxon>
    </lineage>
</organism>
<proteinExistence type="predicted"/>
<evidence type="ECO:0000256" key="1">
    <source>
        <dbReference type="SAM" id="MobiDB-lite"/>
    </source>
</evidence>
<protein>
    <submittedName>
        <fullName evidence="5">Secreted protein</fullName>
    </submittedName>
</protein>
<reference evidence="5" key="2">
    <citation type="submission" date="2019-09" db="UniProtKB">
        <authorList>
            <consortium name="WormBaseParasite"/>
        </authorList>
    </citation>
    <scope>IDENTIFICATION</scope>
</reference>
<accession>A0A3P7XK40</accession>
<evidence type="ECO:0000313" key="5">
    <source>
        <dbReference type="WBParaSite" id="HPBE_0000807001-mRNA-1"/>
    </source>
</evidence>
<keyword evidence="2" id="KW-0812">Transmembrane</keyword>
<dbReference type="Proteomes" id="UP000050761">
    <property type="component" value="Unassembled WGS sequence"/>
</dbReference>
<evidence type="ECO:0000313" key="3">
    <source>
        <dbReference type="EMBL" id="VDO74761.1"/>
    </source>
</evidence>
<accession>A0A183FLE1</accession>
<dbReference type="EMBL" id="UZAH01026047">
    <property type="protein sequence ID" value="VDO74761.1"/>
    <property type="molecule type" value="Genomic_DNA"/>
</dbReference>
<dbReference type="WBParaSite" id="HPBE_0000807001-mRNA-1">
    <property type="protein sequence ID" value="HPBE_0000807001-mRNA-1"/>
    <property type="gene ID" value="HPBE_0000807001"/>
</dbReference>
<reference evidence="3 4" key="1">
    <citation type="submission" date="2018-11" db="EMBL/GenBank/DDBJ databases">
        <authorList>
            <consortium name="Pathogen Informatics"/>
        </authorList>
    </citation>
    <scope>NUCLEOTIDE SEQUENCE [LARGE SCALE GENOMIC DNA]</scope>
</reference>
<keyword evidence="2" id="KW-0472">Membrane</keyword>
<dbReference type="OrthoDB" id="5779017at2759"/>
<gene>
    <name evidence="3" type="ORF">HPBE_LOCUS8071</name>
</gene>
<keyword evidence="4" id="KW-1185">Reference proteome</keyword>
<feature type="compositionally biased region" description="Basic and acidic residues" evidence="1">
    <location>
        <begin position="45"/>
        <end position="61"/>
    </location>
</feature>
<feature type="region of interest" description="Disordered" evidence="1">
    <location>
        <begin position="39"/>
        <end position="61"/>
    </location>
</feature>
<feature type="transmembrane region" description="Helical" evidence="2">
    <location>
        <begin position="6"/>
        <end position="29"/>
    </location>
</feature>
<evidence type="ECO:0000256" key="2">
    <source>
        <dbReference type="SAM" id="Phobius"/>
    </source>
</evidence>
<dbReference type="AlphaFoldDB" id="A0A183FLE1"/>
<sequence length="71" mass="8155">MLSTRAVLALFYMLLFGIVIVTSAPNRILMRFGKRTIRSDSSGQVEDRFGPESPPHSDRQRKQVMLKFRLS</sequence>
<name>A0A183FLE1_HELPZ</name>
<keyword evidence="2" id="KW-1133">Transmembrane helix</keyword>
<evidence type="ECO:0000313" key="4">
    <source>
        <dbReference type="Proteomes" id="UP000050761"/>
    </source>
</evidence>